<reference evidence="2 3" key="1">
    <citation type="submission" date="2016-10" db="EMBL/GenBank/DDBJ databases">
        <authorList>
            <person name="Varghese N."/>
        </authorList>
    </citation>
    <scope>NUCLEOTIDE SEQUENCE [LARGE SCALE GENOMIC DNA]</scope>
</reference>
<sequence length="257" mass="28869">MSYRRSLYERVQDRDDTTLVHPNGVSIVFWPPNGDTRMLATGCLNGSTAVGMYSPYAAILGHILPTPSLRVPTGDEDPGTDNLYAMLQQVQDLYEMNRPMFPEAQGFVLVAAQQGEVALEQHLRAAEALFRRLGVSAWGEPYEVVPSGVLDLTSPPHTLIMGSATWAVPCGVLGAIVVIGTLFFFWWFPRTFKRGVKVDNERLEVLEGDDREARRRENRETIERFKRARAVERGEVVELNEQQVPPPPVYLAPPEYK</sequence>
<dbReference type="EMBL" id="LT882679">
    <property type="protein sequence ID" value="SMY23198.1"/>
    <property type="molecule type" value="Genomic_DNA"/>
</dbReference>
<keyword evidence="1" id="KW-0472">Membrane</keyword>
<keyword evidence="1" id="KW-1133">Transmembrane helix</keyword>
<keyword evidence="1" id="KW-0812">Transmembrane</keyword>
<evidence type="ECO:0000313" key="3">
    <source>
        <dbReference type="Proteomes" id="UP000215453"/>
    </source>
</evidence>
<dbReference type="Proteomes" id="UP000215453">
    <property type="component" value="Chromosome 4"/>
</dbReference>
<proteinExistence type="predicted"/>
<evidence type="ECO:0000313" key="2">
    <source>
        <dbReference type="EMBL" id="SMY23198.1"/>
    </source>
</evidence>
<evidence type="ECO:0000256" key="1">
    <source>
        <dbReference type="SAM" id="Phobius"/>
    </source>
</evidence>
<protein>
    <submittedName>
        <fullName evidence="2">Uncharacterized protein</fullName>
    </submittedName>
</protein>
<name>A0A1Y6LIG1_ZYMTR</name>
<gene>
    <name evidence="2" type="ORF">ZT1A5_G4638</name>
</gene>
<feature type="transmembrane region" description="Helical" evidence="1">
    <location>
        <begin position="166"/>
        <end position="188"/>
    </location>
</feature>
<accession>A0A1Y6LIG1</accession>
<dbReference type="AlphaFoldDB" id="A0A1Y6LIG1"/>
<organism evidence="2 3">
    <name type="scientific">Zymoseptoria tritici ST99CH_1A5</name>
    <dbReference type="NCBI Taxonomy" id="1276529"/>
    <lineage>
        <taxon>Eukaryota</taxon>
        <taxon>Fungi</taxon>
        <taxon>Dikarya</taxon>
        <taxon>Ascomycota</taxon>
        <taxon>Pezizomycotina</taxon>
        <taxon>Dothideomycetes</taxon>
        <taxon>Dothideomycetidae</taxon>
        <taxon>Mycosphaerellales</taxon>
        <taxon>Mycosphaerellaceae</taxon>
        <taxon>Zymoseptoria</taxon>
    </lineage>
</organism>